<evidence type="ECO:0000313" key="2">
    <source>
        <dbReference type="Proteomes" id="UP000799779"/>
    </source>
</evidence>
<dbReference type="Proteomes" id="UP000799779">
    <property type="component" value="Unassembled WGS sequence"/>
</dbReference>
<dbReference type="EMBL" id="ML977670">
    <property type="protein sequence ID" value="KAF1994142.1"/>
    <property type="molecule type" value="Genomic_DNA"/>
</dbReference>
<gene>
    <name evidence="1" type="ORF">P154DRAFT_527291</name>
</gene>
<sequence length="472" mass="53342">MDQSTKRVFNFVNLTHPDDLKDEETQIRIRRLAMTEVGRARRKPKTKKARNEVVLQFKSKESSVQPAPTIDRVGRGEIDPFVKYPVELDDKSRALVANIFRSNSNHATLLRGAWWPVGLSDASIFQVVLANSQLFFNMFRNGLSEPAVNTESLALHSKGLQLVSKKMKDPAQHTSDIILGAVAAFMCHDYIIGRYDSWSKHKEALMKMIELRGGLETITREELRISLSWADLAGSFPQDIPPSLPMPTKWLESSVSPPSSLRPAATISLVWKQQFPMQQDWISIFDDINQLISLDRASSDQQIEAAHSSGSWMEPTFVRLLTIRPLQRGLSSESVIEEVCRLGTLLFLSPMWRMMGASPTRTLAFSKNLLWVLQNHLVEWHDLKPLLLWTLYFAAFETQDTGQRYQFVFMLAVLMKGMKIKEWDGLMVIVKEVLWVDSVFSSSEEAMREEVMRIAAGSGVASGEGTPESQGA</sequence>
<organism evidence="1 2">
    <name type="scientific">Amniculicola lignicola CBS 123094</name>
    <dbReference type="NCBI Taxonomy" id="1392246"/>
    <lineage>
        <taxon>Eukaryota</taxon>
        <taxon>Fungi</taxon>
        <taxon>Dikarya</taxon>
        <taxon>Ascomycota</taxon>
        <taxon>Pezizomycotina</taxon>
        <taxon>Dothideomycetes</taxon>
        <taxon>Pleosporomycetidae</taxon>
        <taxon>Pleosporales</taxon>
        <taxon>Amniculicolaceae</taxon>
        <taxon>Amniculicola</taxon>
    </lineage>
</organism>
<reference evidence="1" key="1">
    <citation type="journal article" date="2020" name="Stud. Mycol.">
        <title>101 Dothideomycetes genomes: a test case for predicting lifestyles and emergence of pathogens.</title>
        <authorList>
            <person name="Haridas S."/>
            <person name="Albert R."/>
            <person name="Binder M."/>
            <person name="Bloem J."/>
            <person name="Labutti K."/>
            <person name="Salamov A."/>
            <person name="Andreopoulos B."/>
            <person name="Baker S."/>
            <person name="Barry K."/>
            <person name="Bills G."/>
            <person name="Bluhm B."/>
            <person name="Cannon C."/>
            <person name="Castanera R."/>
            <person name="Culley D."/>
            <person name="Daum C."/>
            <person name="Ezra D."/>
            <person name="Gonzalez J."/>
            <person name="Henrissat B."/>
            <person name="Kuo A."/>
            <person name="Liang C."/>
            <person name="Lipzen A."/>
            <person name="Lutzoni F."/>
            <person name="Magnuson J."/>
            <person name="Mondo S."/>
            <person name="Nolan M."/>
            <person name="Ohm R."/>
            <person name="Pangilinan J."/>
            <person name="Park H.-J."/>
            <person name="Ramirez L."/>
            <person name="Alfaro M."/>
            <person name="Sun H."/>
            <person name="Tritt A."/>
            <person name="Yoshinaga Y."/>
            <person name="Zwiers L.-H."/>
            <person name="Turgeon B."/>
            <person name="Goodwin S."/>
            <person name="Spatafora J."/>
            <person name="Crous P."/>
            <person name="Grigoriev I."/>
        </authorList>
    </citation>
    <scope>NUCLEOTIDE SEQUENCE</scope>
    <source>
        <strain evidence="1">CBS 123094</strain>
    </source>
</reference>
<protein>
    <recommendedName>
        <fullName evidence="3">Tachykinin family protein</fullName>
    </recommendedName>
</protein>
<dbReference type="PANTHER" id="PTHR37540:SF5">
    <property type="entry name" value="TRANSCRIPTION FACTOR DOMAIN-CONTAINING PROTEIN"/>
    <property type="match status" value="1"/>
</dbReference>
<evidence type="ECO:0000313" key="1">
    <source>
        <dbReference type="EMBL" id="KAF1994142.1"/>
    </source>
</evidence>
<accession>A0A6A5VWL5</accession>
<evidence type="ECO:0008006" key="3">
    <source>
        <dbReference type="Google" id="ProtNLM"/>
    </source>
</evidence>
<dbReference type="Pfam" id="PF11951">
    <property type="entry name" value="Fungal_trans_2"/>
    <property type="match status" value="1"/>
</dbReference>
<proteinExistence type="predicted"/>
<name>A0A6A5VWL5_9PLEO</name>
<dbReference type="InterPro" id="IPR021858">
    <property type="entry name" value="Fun_TF"/>
</dbReference>
<dbReference type="OrthoDB" id="4159781at2759"/>
<dbReference type="AlphaFoldDB" id="A0A6A5VWL5"/>
<dbReference type="PANTHER" id="PTHR37540">
    <property type="entry name" value="TRANSCRIPTION FACTOR (ACR-2), PUTATIVE-RELATED-RELATED"/>
    <property type="match status" value="1"/>
</dbReference>
<keyword evidence="2" id="KW-1185">Reference proteome</keyword>